<dbReference type="GO" id="GO:0005886">
    <property type="term" value="C:plasma membrane"/>
    <property type="evidence" value="ECO:0007669"/>
    <property type="project" value="TreeGrafter"/>
</dbReference>
<proteinExistence type="predicted"/>
<dbReference type="AlphaFoldDB" id="A0AA36EQC2"/>
<dbReference type="PANTHER" id="PTHR33199">
    <property type="entry name" value="MACPF DOMAIN-CONTAINING PROTEIN CAD1"/>
    <property type="match status" value="1"/>
</dbReference>
<gene>
    <name evidence="2" type="ORF">LSALG_LOCUS42782</name>
</gene>
<sequence length="336" mass="38470">MFEFSGKWSKDASSTKTLAFDGVSFSLYTVALEESHMVLCDHIKKVVPSSWEPALLARFIKKFGTHIIVGVKMGGKDTRDFWTLNTFLKLMRRRGGSDDRNLQHNEWLQTVQSKPDVITMSFVPITSLLNGVRGSGYLSHAISLYLCYKPPLEELCRFLDFQLPRRWAPTFIQLFWDQLYVNTSVVDVGKIPITGLRIYLNPERNHQLEIHLQYLFSVPKFFQIEDSVSEIGTFNSDSYNSAFYEKVQGKNYNHVCTAPIESEYGIFSIVNGAQQHVKDQGLKKSSFYASASQKYLVAPQGGRNGSLRAKCQNLQFFSRRSCHTPGSIFFEKPRRR</sequence>
<organism evidence="2 3">
    <name type="scientific">Lactuca saligna</name>
    <name type="common">Willowleaf lettuce</name>
    <dbReference type="NCBI Taxonomy" id="75948"/>
    <lineage>
        <taxon>Eukaryota</taxon>
        <taxon>Viridiplantae</taxon>
        <taxon>Streptophyta</taxon>
        <taxon>Embryophyta</taxon>
        <taxon>Tracheophyta</taxon>
        <taxon>Spermatophyta</taxon>
        <taxon>Magnoliopsida</taxon>
        <taxon>eudicotyledons</taxon>
        <taxon>Gunneridae</taxon>
        <taxon>Pentapetalae</taxon>
        <taxon>asterids</taxon>
        <taxon>campanulids</taxon>
        <taxon>Asterales</taxon>
        <taxon>Asteraceae</taxon>
        <taxon>Cichorioideae</taxon>
        <taxon>Cichorieae</taxon>
        <taxon>Lactucinae</taxon>
        <taxon>Lactuca</taxon>
    </lineage>
</organism>
<dbReference type="InterPro" id="IPR044663">
    <property type="entry name" value="CAD1/NSL1-like"/>
</dbReference>
<dbReference type="InterPro" id="IPR020864">
    <property type="entry name" value="MACPF"/>
</dbReference>
<dbReference type="SMART" id="SM00457">
    <property type="entry name" value="MACPF"/>
    <property type="match status" value="1"/>
</dbReference>
<feature type="domain" description="MACPF" evidence="1">
    <location>
        <begin position="15"/>
        <end position="147"/>
    </location>
</feature>
<accession>A0AA36EQC2</accession>
<evidence type="ECO:0000313" key="2">
    <source>
        <dbReference type="EMBL" id="CAI9304407.1"/>
    </source>
</evidence>
<dbReference type="PANTHER" id="PTHR33199:SF1">
    <property type="entry name" value="OS01G0958700 PROTEIN"/>
    <property type="match status" value="1"/>
</dbReference>
<dbReference type="Proteomes" id="UP001177003">
    <property type="component" value="Chromosome 9"/>
</dbReference>
<evidence type="ECO:0000259" key="1">
    <source>
        <dbReference type="SMART" id="SM00457"/>
    </source>
</evidence>
<reference evidence="2" key="1">
    <citation type="submission" date="2023-04" db="EMBL/GenBank/DDBJ databases">
        <authorList>
            <person name="Vijverberg K."/>
            <person name="Xiong W."/>
            <person name="Schranz E."/>
        </authorList>
    </citation>
    <scope>NUCLEOTIDE SEQUENCE</scope>
</reference>
<evidence type="ECO:0000313" key="3">
    <source>
        <dbReference type="Proteomes" id="UP001177003"/>
    </source>
</evidence>
<dbReference type="EMBL" id="OX465085">
    <property type="protein sequence ID" value="CAI9304407.1"/>
    <property type="molecule type" value="Genomic_DNA"/>
</dbReference>
<dbReference type="Pfam" id="PF01823">
    <property type="entry name" value="MACPF"/>
    <property type="match status" value="2"/>
</dbReference>
<dbReference type="GO" id="GO:2000031">
    <property type="term" value="P:regulation of salicylic acid mediated signaling pathway"/>
    <property type="evidence" value="ECO:0007669"/>
    <property type="project" value="InterPro"/>
</dbReference>
<keyword evidence="3" id="KW-1185">Reference proteome</keyword>
<dbReference type="GO" id="GO:0009626">
    <property type="term" value="P:plant-type hypersensitive response"/>
    <property type="evidence" value="ECO:0007669"/>
    <property type="project" value="TreeGrafter"/>
</dbReference>
<protein>
    <recommendedName>
        <fullName evidence="1">MACPF domain-containing protein</fullName>
    </recommendedName>
</protein>
<name>A0AA36EQC2_LACSI</name>